<reference evidence="2 3" key="1">
    <citation type="submission" date="2018-01" db="EMBL/GenBank/DDBJ databases">
        <title>Deinococcus koreensis sp. nov., a radiation-resistant bacterium isolated from river water.</title>
        <authorList>
            <person name="Choi A."/>
        </authorList>
    </citation>
    <scope>NUCLEOTIDE SEQUENCE [LARGE SCALE GENOMIC DNA]</scope>
    <source>
        <strain evidence="2 3">SJW1-2</strain>
    </source>
</reference>
<name>A0A2K3UVL2_9DEIO</name>
<evidence type="ECO:0000256" key="1">
    <source>
        <dbReference type="SAM" id="Phobius"/>
    </source>
</evidence>
<evidence type="ECO:0000313" key="2">
    <source>
        <dbReference type="EMBL" id="PNY80579.1"/>
    </source>
</evidence>
<gene>
    <name evidence="2" type="ORF">CVO96_03655</name>
</gene>
<keyword evidence="1" id="KW-0472">Membrane</keyword>
<sequence length="164" mass="18004">MNVPRSFLSVLAGLSAALITYGVLFVRGDLSGVMAYLRARGALRRLREAGADTAALNAARERLQAIGEQVADPALAARLIPLALLVGVVVAWMVWRLFARQSARPAPSAQERMVYRLAHRKGGRFTLEDLRLQSPLSEDQARAVTARLVERGRLTREGEGFRLL</sequence>
<keyword evidence="3" id="KW-1185">Reference proteome</keyword>
<keyword evidence="1" id="KW-1133">Transmembrane helix</keyword>
<evidence type="ECO:0000313" key="3">
    <source>
        <dbReference type="Proteomes" id="UP000236379"/>
    </source>
</evidence>
<feature type="transmembrane region" description="Helical" evidence="1">
    <location>
        <begin position="7"/>
        <end position="26"/>
    </location>
</feature>
<protein>
    <submittedName>
        <fullName evidence="2">Uncharacterized protein</fullName>
    </submittedName>
</protein>
<comment type="caution">
    <text evidence="2">The sequence shown here is derived from an EMBL/GenBank/DDBJ whole genome shotgun (WGS) entry which is preliminary data.</text>
</comment>
<accession>A0A2K3UVL2</accession>
<dbReference type="RefSeq" id="WP_103310451.1">
    <property type="nucleotide sequence ID" value="NZ_PPPD01000001.1"/>
</dbReference>
<dbReference type="Proteomes" id="UP000236379">
    <property type="component" value="Unassembled WGS sequence"/>
</dbReference>
<feature type="transmembrane region" description="Helical" evidence="1">
    <location>
        <begin position="79"/>
        <end position="98"/>
    </location>
</feature>
<organism evidence="2 3">
    <name type="scientific">Deinococcus koreensis</name>
    <dbReference type="NCBI Taxonomy" id="2054903"/>
    <lineage>
        <taxon>Bacteria</taxon>
        <taxon>Thermotogati</taxon>
        <taxon>Deinococcota</taxon>
        <taxon>Deinococci</taxon>
        <taxon>Deinococcales</taxon>
        <taxon>Deinococcaceae</taxon>
        <taxon>Deinococcus</taxon>
    </lineage>
</organism>
<proteinExistence type="predicted"/>
<keyword evidence="1" id="KW-0812">Transmembrane</keyword>
<dbReference type="EMBL" id="PPPD01000001">
    <property type="protein sequence ID" value="PNY80579.1"/>
    <property type="molecule type" value="Genomic_DNA"/>
</dbReference>
<dbReference type="AlphaFoldDB" id="A0A2K3UVL2"/>
<dbReference type="OrthoDB" id="73835at2"/>